<dbReference type="PANTHER" id="PTHR12897">
    <property type="entry name" value="COLON CANCER-ASSOCIATED PROTEIN MIC1"/>
    <property type="match status" value="1"/>
</dbReference>
<proteinExistence type="predicted"/>
<evidence type="ECO:0000313" key="3">
    <source>
        <dbReference type="EMBL" id="CEK63033.1"/>
    </source>
</evidence>
<dbReference type="AlphaFoldDB" id="A0A0B6Z3C7"/>
<reference evidence="3" key="1">
    <citation type="submission" date="2014-12" db="EMBL/GenBank/DDBJ databases">
        <title>Insight into the proteome of Arion vulgaris.</title>
        <authorList>
            <person name="Aradska J."/>
            <person name="Bulat T."/>
            <person name="Smidak R."/>
            <person name="Sarate P."/>
            <person name="Gangsoo J."/>
            <person name="Sialana F."/>
            <person name="Bilban M."/>
            <person name="Lubec G."/>
        </authorList>
    </citation>
    <scope>NUCLEOTIDE SEQUENCE</scope>
    <source>
        <tissue evidence="3">Skin</tissue>
    </source>
</reference>
<dbReference type="GO" id="GO:0031902">
    <property type="term" value="C:late endosome membrane"/>
    <property type="evidence" value="ECO:0007669"/>
    <property type="project" value="TreeGrafter"/>
</dbReference>
<dbReference type="InterPro" id="IPR009755">
    <property type="entry name" value="RMC1_C"/>
</dbReference>
<gene>
    <name evidence="3" type="primary">ORF46906</name>
</gene>
<dbReference type="GO" id="GO:0005765">
    <property type="term" value="C:lysosomal membrane"/>
    <property type="evidence" value="ECO:0007669"/>
    <property type="project" value="TreeGrafter"/>
</dbReference>
<name>A0A0B6Z3C7_9EUPU</name>
<protein>
    <recommendedName>
        <fullName evidence="2">Mic1 domain-containing protein</fullName>
    </recommendedName>
</protein>
<dbReference type="InterPro" id="IPR040371">
    <property type="entry name" value="RMC1"/>
</dbReference>
<dbReference type="GO" id="GO:0035658">
    <property type="term" value="C:Mon1-Ccz1 complex"/>
    <property type="evidence" value="ECO:0007669"/>
    <property type="project" value="InterPro"/>
</dbReference>
<feature type="signal peptide" evidence="1">
    <location>
        <begin position="1"/>
        <end position="19"/>
    </location>
</feature>
<dbReference type="GO" id="GO:0010506">
    <property type="term" value="P:regulation of autophagy"/>
    <property type="evidence" value="ECO:0007669"/>
    <property type="project" value="InterPro"/>
</dbReference>
<accession>A0A0B6Z3C7</accession>
<dbReference type="PANTHER" id="PTHR12897:SF4">
    <property type="entry name" value="REGULATOR OF MON1-CCZ1 COMPLEX"/>
    <property type="match status" value="1"/>
</dbReference>
<sequence length="296" mass="34340">MQLGCLWTLQLNLAPLVTMIPDKDKLIQFLLYRIDSKSVILSVCAQMLVPGKQASLQSLAKVYDMLNVTYKQFLDSESQVTAGESTTNGVNRKVVIEQSDMFTHVFSVFEDYKDIKYKFVVAILIEYIRSLNQFNIPVQHYLYELIINVLVHNNCFYQLHQFLQYHVLSDSKPLACLMLSLESVYPPAHQLALDMLKRIQTANEEIIEVLLSKQQVLPALRFIRSVGIVDNVSSRKFLEAALNINDNMIFYTVFKFFEHRNHRLRSNPRFQTGEHCEQYVKQFEVLYGTDALMPIQ</sequence>
<dbReference type="EMBL" id="HACG01016168">
    <property type="protein sequence ID" value="CEK63033.1"/>
    <property type="molecule type" value="Transcribed_RNA"/>
</dbReference>
<feature type="domain" description="Mic1" evidence="2">
    <location>
        <begin position="34"/>
        <end position="272"/>
    </location>
</feature>
<evidence type="ECO:0000256" key="1">
    <source>
        <dbReference type="SAM" id="SignalP"/>
    </source>
</evidence>
<dbReference type="Pfam" id="PF07035">
    <property type="entry name" value="RMC1_C"/>
    <property type="match status" value="1"/>
</dbReference>
<keyword evidence="1" id="KW-0732">Signal</keyword>
<organism evidence="3">
    <name type="scientific">Arion vulgaris</name>
    <dbReference type="NCBI Taxonomy" id="1028688"/>
    <lineage>
        <taxon>Eukaryota</taxon>
        <taxon>Metazoa</taxon>
        <taxon>Spiralia</taxon>
        <taxon>Lophotrochozoa</taxon>
        <taxon>Mollusca</taxon>
        <taxon>Gastropoda</taxon>
        <taxon>Heterobranchia</taxon>
        <taxon>Euthyneura</taxon>
        <taxon>Panpulmonata</taxon>
        <taxon>Eupulmonata</taxon>
        <taxon>Stylommatophora</taxon>
        <taxon>Helicina</taxon>
        <taxon>Arionoidea</taxon>
        <taxon>Arionidae</taxon>
        <taxon>Arion</taxon>
    </lineage>
</organism>
<feature type="chain" id="PRO_5002123628" description="Mic1 domain-containing protein" evidence="1">
    <location>
        <begin position="20"/>
        <end position="296"/>
    </location>
</feature>
<evidence type="ECO:0000259" key="2">
    <source>
        <dbReference type="Pfam" id="PF07035"/>
    </source>
</evidence>